<comment type="similarity">
    <text evidence="4">Belongs to the methyl-accepting chemotaxis (MCP) protein family.</text>
</comment>
<evidence type="ECO:0000256" key="4">
    <source>
        <dbReference type="ARBA" id="ARBA00029447"/>
    </source>
</evidence>
<dbReference type="PROSITE" id="PS50885">
    <property type="entry name" value="HAMP"/>
    <property type="match status" value="1"/>
</dbReference>
<dbReference type="SUPFAM" id="SSF58104">
    <property type="entry name" value="Methyl-accepting chemotaxis protein (MCP) signaling domain"/>
    <property type="match status" value="1"/>
</dbReference>
<keyword evidence="3 5" id="KW-0807">Transducer</keyword>
<dbReference type="InterPro" id="IPR004089">
    <property type="entry name" value="MCPsignal_dom"/>
</dbReference>
<reference evidence="9" key="1">
    <citation type="submission" date="2021-04" db="EMBL/GenBank/DDBJ databases">
        <title>Dactylosporangium aurantiacum NRRL B-8018 full assembly.</title>
        <authorList>
            <person name="Hartkoorn R.C."/>
            <person name="Beaudoing E."/>
            <person name="Hot D."/>
        </authorList>
    </citation>
    <scope>NUCLEOTIDE SEQUENCE</scope>
    <source>
        <strain evidence="9">NRRL B-8018</strain>
    </source>
</reference>
<dbReference type="Pfam" id="PF00672">
    <property type="entry name" value="HAMP"/>
    <property type="match status" value="1"/>
</dbReference>
<accession>A0A9Q9MQM1</accession>
<organism evidence="9 10">
    <name type="scientific">Dactylosporangium aurantiacum</name>
    <dbReference type="NCBI Taxonomy" id="35754"/>
    <lineage>
        <taxon>Bacteria</taxon>
        <taxon>Bacillati</taxon>
        <taxon>Actinomycetota</taxon>
        <taxon>Actinomycetes</taxon>
        <taxon>Micromonosporales</taxon>
        <taxon>Micromonosporaceae</taxon>
        <taxon>Dactylosporangium</taxon>
    </lineage>
</organism>
<dbReference type="EMBL" id="CP073767">
    <property type="protein sequence ID" value="UWZ57717.1"/>
    <property type="molecule type" value="Genomic_DNA"/>
</dbReference>
<evidence type="ECO:0000313" key="9">
    <source>
        <dbReference type="EMBL" id="UWZ57717.1"/>
    </source>
</evidence>
<name>A0A9Q9MQM1_9ACTN</name>
<dbReference type="InterPro" id="IPR004090">
    <property type="entry name" value="Chemotax_Me-accpt_rcpt"/>
</dbReference>
<dbReference type="InterPro" id="IPR003660">
    <property type="entry name" value="HAMP_dom"/>
</dbReference>
<dbReference type="CDD" id="cd06225">
    <property type="entry name" value="HAMP"/>
    <property type="match status" value="1"/>
</dbReference>
<dbReference type="PROSITE" id="PS50111">
    <property type="entry name" value="CHEMOTAXIS_TRANSDUC_2"/>
    <property type="match status" value="1"/>
</dbReference>
<protein>
    <submittedName>
        <fullName evidence="9">Methyl-accepting chemotaxis protein</fullName>
    </submittedName>
</protein>
<dbReference type="AlphaFoldDB" id="A0A9Q9MQM1"/>
<dbReference type="SMART" id="SM00283">
    <property type="entry name" value="MA"/>
    <property type="match status" value="1"/>
</dbReference>
<dbReference type="Pfam" id="PF12729">
    <property type="entry name" value="4HB_MCP_1"/>
    <property type="match status" value="1"/>
</dbReference>
<dbReference type="GO" id="GO:0004888">
    <property type="term" value="F:transmembrane signaling receptor activity"/>
    <property type="evidence" value="ECO:0007669"/>
    <property type="project" value="InterPro"/>
</dbReference>
<keyword evidence="1 6" id="KW-0812">Transmembrane</keyword>
<dbReference type="SMART" id="SM00304">
    <property type="entry name" value="HAMP"/>
    <property type="match status" value="1"/>
</dbReference>
<dbReference type="PANTHER" id="PTHR32089:SF112">
    <property type="entry name" value="LYSOZYME-LIKE PROTEIN-RELATED"/>
    <property type="match status" value="1"/>
</dbReference>
<dbReference type="Pfam" id="PF00015">
    <property type="entry name" value="MCPsignal"/>
    <property type="match status" value="1"/>
</dbReference>
<dbReference type="OrthoDB" id="1115140at2"/>
<evidence type="ECO:0000313" key="10">
    <source>
        <dbReference type="Proteomes" id="UP001058003"/>
    </source>
</evidence>
<feature type="domain" description="HAMP" evidence="8">
    <location>
        <begin position="212"/>
        <end position="264"/>
    </location>
</feature>
<dbReference type="GO" id="GO:0016020">
    <property type="term" value="C:membrane"/>
    <property type="evidence" value="ECO:0007669"/>
    <property type="project" value="InterPro"/>
</dbReference>
<evidence type="ECO:0000256" key="6">
    <source>
        <dbReference type="SAM" id="Phobius"/>
    </source>
</evidence>
<dbReference type="Proteomes" id="UP001058003">
    <property type="component" value="Chromosome"/>
</dbReference>
<dbReference type="RefSeq" id="WP_033360910.1">
    <property type="nucleotide sequence ID" value="NZ_CP073767.1"/>
</dbReference>
<dbReference type="InterPro" id="IPR024478">
    <property type="entry name" value="HlyB_4HB_MCP"/>
</dbReference>
<dbReference type="Gene3D" id="1.10.287.950">
    <property type="entry name" value="Methyl-accepting chemotaxis protein"/>
    <property type="match status" value="1"/>
</dbReference>
<keyword evidence="6" id="KW-0472">Membrane</keyword>
<evidence type="ECO:0000259" key="8">
    <source>
        <dbReference type="PROSITE" id="PS50885"/>
    </source>
</evidence>
<evidence type="ECO:0000256" key="2">
    <source>
        <dbReference type="ARBA" id="ARBA00022989"/>
    </source>
</evidence>
<feature type="transmembrane region" description="Helical" evidence="6">
    <location>
        <begin position="191"/>
        <end position="211"/>
    </location>
</feature>
<evidence type="ECO:0000259" key="7">
    <source>
        <dbReference type="PROSITE" id="PS50111"/>
    </source>
</evidence>
<evidence type="ECO:0000256" key="1">
    <source>
        <dbReference type="ARBA" id="ARBA00022692"/>
    </source>
</evidence>
<evidence type="ECO:0000256" key="3">
    <source>
        <dbReference type="ARBA" id="ARBA00023224"/>
    </source>
</evidence>
<proteinExistence type="inferred from homology"/>
<dbReference type="PANTHER" id="PTHR32089">
    <property type="entry name" value="METHYL-ACCEPTING CHEMOTAXIS PROTEIN MCPB"/>
    <property type="match status" value="1"/>
</dbReference>
<keyword evidence="2 6" id="KW-1133">Transmembrane helix</keyword>
<dbReference type="PRINTS" id="PR00260">
    <property type="entry name" value="CHEMTRNSDUCR"/>
</dbReference>
<keyword evidence="10" id="KW-1185">Reference proteome</keyword>
<dbReference type="GO" id="GO:0007165">
    <property type="term" value="P:signal transduction"/>
    <property type="evidence" value="ECO:0007669"/>
    <property type="project" value="UniProtKB-KW"/>
</dbReference>
<dbReference type="GO" id="GO:0006935">
    <property type="term" value="P:chemotaxis"/>
    <property type="evidence" value="ECO:0007669"/>
    <property type="project" value="InterPro"/>
</dbReference>
<dbReference type="KEGG" id="daur:Daura_17040"/>
<evidence type="ECO:0000256" key="5">
    <source>
        <dbReference type="PROSITE-ProRule" id="PRU00284"/>
    </source>
</evidence>
<feature type="domain" description="Methyl-accepting transducer" evidence="7">
    <location>
        <begin position="276"/>
        <end position="512"/>
    </location>
</feature>
<gene>
    <name evidence="9" type="ORF">Daura_17040</name>
</gene>
<sequence length="528" mass="54069">MKDWLANRAVRTKVLLVVAILGVVALAGSGVATARLHELKTEAEALYVRGLLPVAGLSEVRDDISTLRVAALNHAISSEAAQKASFEQRVDQAAAAFAEDLAAYRGMTGTPAAADELGAAFVRYRDAITGQLLPASRAGNTAEVERIRDDVTAPLATKAFDLVERMGEGERQAAQRRRDDVRDAYGNALRWTWGLLGAGLALAVLFALLVAGQLVRAVSRVGHVVAGIAAGDLTRTADVRGRDELGTMASALNTATAQLRESIQAVGANSASLAGAAQELSAVSNQIATSAEEGSTQAAAVSQSAEEVSSNVQTVAAGTEEMSAAIGEIARSAADAARVAGGGVMTAQAATETIRKLGHSSGEITNVLKTITAIAEQTNLLALNATIEAARAGDAGKGFAVVAGEVKDLAQETAKATSDISARIEAIQQDAAAAATAVTQIAAVIDEANQYATTIAAAVEQQSATTGEMTRNVAGAASSANEIASNISGVAQASQVTNEGVAQTRTAADDLARMSTQLQQIVSRFQLA</sequence>